<dbReference type="AlphaFoldDB" id="A0A397J9N5"/>
<name>A0A397J9N5_9GLOM</name>
<dbReference type="EMBL" id="PQFF01000068">
    <property type="protein sequence ID" value="RHZ85059.1"/>
    <property type="molecule type" value="Genomic_DNA"/>
</dbReference>
<dbReference type="Proteomes" id="UP000266861">
    <property type="component" value="Unassembled WGS sequence"/>
</dbReference>
<accession>A0A397J9N5</accession>
<gene>
    <name evidence="1" type="ORF">Glove_71g71</name>
</gene>
<comment type="caution">
    <text evidence="1">The sequence shown here is derived from an EMBL/GenBank/DDBJ whole genome shotgun (WGS) entry which is preliminary data.</text>
</comment>
<evidence type="ECO:0008006" key="3">
    <source>
        <dbReference type="Google" id="ProtNLM"/>
    </source>
</evidence>
<reference evidence="1 2" key="1">
    <citation type="submission" date="2018-08" db="EMBL/GenBank/DDBJ databases">
        <title>Genome and evolution of the arbuscular mycorrhizal fungus Diversispora epigaea (formerly Glomus versiforme) and its bacterial endosymbionts.</title>
        <authorList>
            <person name="Sun X."/>
            <person name="Fei Z."/>
            <person name="Harrison M."/>
        </authorList>
    </citation>
    <scope>NUCLEOTIDE SEQUENCE [LARGE SCALE GENOMIC DNA]</scope>
    <source>
        <strain evidence="1 2">IT104</strain>
    </source>
</reference>
<protein>
    <recommendedName>
        <fullName evidence="3">Serine-threonine/tyrosine-protein kinase catalytic domain-containing protein</fullName>
    </recommendedName>
</protein>
<keyword evidence="2" id="KW-1185">Reference proteome</keyword>
<evidence type="ECO:0000313" key="2">
    <source>
        <dbReference type="Proteomes" id="UP000266861"/>
    </source>
</evidence>
<dbReference type="OrthoDB" id="26722at2759"/>
<organism evidence="1 2">
    <name type="scientific">Diversispora epigaea</name>
    <dbReference type="NCBI Taxonomy" id="1348612"/>
    <lineage>
        <taxon>Eukaryota</taxon>
        <taxon>Fungi</taxon>
        <taxon>Fungi incertae sedis</taxon>
        <taxon>Mucoromycota</taxon>
        <taxon>Glomeromycotina</taxon>
        <taxon>Glomeromycetes</taxon>
        <taxon>Diversisporales</taxon>
        <taxon>Diversisporaceae</taxon>
        <taxon>Diversispora</taxon>
    </lineage>
</organism>
<evidence type="ECO:0000313" key="1">
    <source>
        <dbReference type="EMBL" id="RHZ85059.1"/>
    </source>
</evidence>
<sequence length="128" mass="14822">MAILLRTNVEMTSTTLYGITKDLETHEYMMVLEYYEANESLKIHKLDIATLRKSFEECAIQLHHYTPHGETDKGIFCSLIRVIARNFLKHYKRSSKIENNNNNSNDESDYLVQTNSINSRISMDLSTG</sequence>
<proteinExistence type="predicted"/>